<protein>
    <submittedName>
        <fullName evidence="1">Uncharacterized protein</fullName>
    </submittedName>
</protein>
<evidence type="ECO:0000313" key="2">
    <source>
        <dbReference type="Proteomes" id="UP000248039"/>
    </source>
</evidence>
<name>A0A2V4NV13_9ACTN</name>
<dbReference type="Proteomes" id="UP000248039">
    <property type="component" value="Unassembled WGS sequence"/>
</dbReference>
<proteinExistence type="predicted"/>
<evidence type="ECO:0000313" key="1">
    <source>
        <dbReference type="EMBL" id="PYC80594.1"/>
    </source>
</evidence>
<keyword evidence="2" id="KW-1185">Reference proteome</keyword>
<dbReference type="OrthoDB" id="4079729at2"/>
<organism evidence="1 2">
    <name type="scientific">Streptomyces tateyamensis</name>
    <dbReference type="NCBI Taxonomy" id="565073"/>
    <lineage>
        <taxon>Bacteria</taxon>
        <taxon>Bacillati</taxon>
        <taxon>Actinomycetota</taxon>
        <taxon>Actinomycetes</taxon>
        <taxon>Kitasatosporales</taxon>
        <taxon>Streptomycetaceae</taxon>
        <taxon>Streptomyces</taxon>
    </lineage>
</organism>
<gene>
    <name evidence="1" type="ORF">C7C46_12635</name>
</gene>
<reference evidence="1 2" key="1">
    <citation type="submission" date="2018-03" db="EMBL/GenBank/DDBJ databases">
        <title>Bioinformatic expansion and discovery of thiopeptide antibiotics.</title>
        <authorList>
            <person name="Schwalen C.J."/>
            <person name="Hudson G.A."/>
            <person name="Mitchell D.A."/>
        </authorList>
    </citation>
    <scope>NUCLEOTIDE SEQUENCE [LARGE SCALE GENOMIC DNA]</scope>
    <source>
        <strain evidence="1 2">ATCC 21389</strain>
    </source>
</reference>
<comment type="caution">
    <text evidence="1">The sequence shown here is derived from an EMBL/GenBank/DDBJ whole genome shotgun (WGS) entry which is preliminary data.</text>
</comment>
<sequence length="232" mass="25805">MKDRQPYVFRRGYLPQPVVRLTGARDTSGNLREGFLTSFVNVSRVEPVARQDEFGEILDHWLSLLSSIGLHARHLAIHGRSTVWTRREVQGITLHFRHIDLPIGDIVLLWNAIDPSCMAVDLGSGLERLAWARTRQSWPHLVFGSFASICPSKTLDAIRTATLMVGSGIHPASRGAGGVLRRLLTEVSPMDAPLGVSALVRESHGFWSSVSAMQVPWPEVTQTIERELARRS</sequence>
<dbReference type="EMBL" id="PYBW01000039">
    <property type="protein sequence ID" value="PYC80594.1"/>
    <property type="molecule type" value="Genomic_DNA"/>
</dbReference>
<accession>A0A2V4NV13</accession>
<dbReference type="AlphaFoldDB" id="A0A2V4NV13"/>